<feature type="coiled-coil region" evidence="1">
    <location>
        <begin position="46"/>
        <end position="121"/>
    </location>
</feature>
<evidence type="ECO:0000256" key="1">
    <source>
        <dbReference type="SAM" id="Coils"/>
    </source>
</evidence>
<reference evidence="2" key="2">
    <citation type="submission" date="2001-01" db="EMBL/GenBank/DDBJ databases">
        <title>Arabidopsis thaliana chromosome 1 BAC F23H24 genomic sequence.</title>
        <authorList>
            <person name="Lin X."/>
            <person name="Kaul S."/>
            <person name="Town C.D."/>
            <person name="Benito M."/>
            <person name="Creasy T.H."/>
            <person name="Haas B.J."/>
            <person name="Wu D."/>
            <person name="Maiti R."/>
            <person name="Ronning C.M."/>
            <person name="Koo H."/>
            <person name="Fujii C.Y."/>
            <person name="Utterback T.R."/>
            <person name="Barnstead M.E."/>
            <person name="Bowman C.L."/>
            <person name="White O."/>
            <person name="Nierman W.C."/>
            <person name="Fraser C.M."/>
        </authorList>
    </citation>
    <scope>NUCLEOTIDE SEQUENCE</scope>
</reference>
<keyword evidence="1" id="KW-0175">Coiled coil</keyword>
<organism evidence="2">
    <name type="scientific">Arabidopsis thaliana</name>
    <name type="common">Mouse-ear cress</name>
    <dbReference type="NCBI Taxonomy" id="3702"/>
    <lineage>
        <taxon>Eukaryota</taxon>
        <taxon>Viridiplantae</taxon>
        <taxon>Streptophyta</taxon>
        <taxon>Embryophyta</taxon>
        <taxon>Tracheophyta</taxon>
        <taxon>Spermatophyta</taxon>
        <taxon>Magnoliopsida</taxon>
        <taxon>eudicotyledons</taxon>
        <taxon>Gunneridae</taxon>
        <taxon>Pentapetalae</taxon>
        <taxon>rosids</taxon>
        <taxon>malvids</taxon>
        <taxon>Brassicales</taxon>
        <taxon>Brassicaceae</taxon>
        <taxon>Camelineae</taxon>
        <taxon>Arabidopsis</taxon>
    </lineage>
</organism>
<evidence type="ECO:0000313" key="2">
    <source>
        <dbReference type="EMBL" id="AAG50532.1"/>
    </source>
</evidence>
<dbReference type="PhylomeDB" id="Q9C679"/>
<dbReference type="AlphaFoldDB" id="Q9C679"/>
<name>Q9C679_ARATH</name>
<dbReference type="EMBL" id="AC079828">
    <property type="protein sequence ID" value="AAG50532.1"/>
    <property type="molecule type" value="Genomic_DNA"/>
</dbReference>
<accession>Q9C679</accession>
<proteinExistence type="predicted"/>
<dbReference type="ExpressionAtlas" id="Q9C679">
    <property type="expression patterns" value="baseline and differential"/>
</dbReference>
<gene>
    <name evidence="2" type="primary">F23H24.11</name>
</gene>
<sequence>MANAENNSVSTRSSELYREISQMDDEIMKLVEQINQPIGRPDFGAIEEARKKLTDKRMKLEELSKRMKEAKYEFHYKCAELVSNHEAAQPKKVLDEKKMDLEKLYEKVKEVMKKMVAFAENPKKEG</sequence>
<reference key="1">
    <citation type="journal article" date="2000" name="Nature">
        <title>Sequence and analysis of chromosome 1 of the plant Arabidopsis thaliana.</title>
        <authorList>
            <person name="Theologis A."/>
            <person name="Ecker J.R."/>
            <person name="Palm C.J."/>
            <person name="Federspiel N.A."/>
            <person name="Kaul S."/>
            <person name="White O."/>
            <person name="Alonso J."/>
            <person name="Altafi H."/>
            <person name="Araujo R."/>
            <person name="Bowman C.L."/>
            <person name="Brooks S.Y."/>
            <person name="Buehler E."/>
            <person name="Chan A."/>
            <person name="Chao Q."/>
            <person name="Chen H."/>
            <person name="Cheuk R.F."/>
            <person name="Chin C.W."/>
            <person name="Chung M.K."/>
            <person name="Conn L."/>
            <person name="Conway A.B."/>
            <person name="Conway A.R."/>
            <person name="Creasy T.H."/>
            <person name="Dewar K."/>
            <person name="Dunn P."/>
            <person name="Etgu P."/>
            <person name="Feldblyum T.V."/>
            <person name="Feng J."/>
            <person name="Fong B."/>
            <person name="Fujii C.Y."/>
            <person name="Gill J.E."/>
            <person name="Goldsmith A.D."/>
            <person name="Haas B."/>
            <person name="Hansen N.F."/>
            <person name="Hughes B."/>
            <person name="Huizar L."/>
            <person name="Hunter J.L."/>
            <person name="Jenkins J."/>
            <person name="Johnson-Hopson C."/>
            <person name="Khan S."/>
            <person name="Khaykin E."/>
            <person name="Kim C.J."/>
            <person name="Koo H.L."/>
            <person name="Kremenetskaia I."/>
            <person name="Kurtz D.B."/>
            <person name="Kwan A."/>
            <person name="Lam B."/>
            <person name="Langin-Hooper S."/>
            <person name="Lee A."/>
            <person name="Lee J.M."/>
            <person name="Lenz C.A."/>
            <person name="Li J.H."/>
            <person name="Li Y."/>
            <person name="Lin X."/>
            <person name="Liu S.X."/>
            <person name="Liu Z.A."/>
            <person name="Luros J.S."/>
            <person name="Maiti R."/>
            <person name="Marziali A."/>
            <person name="Militscher J."/>
            <person name="Miranda M."/>
            <person name="Nguyen M."/>
            <person name="Nierman W.C."/>
            <person name="Osborne B.I."/>
            <person name="Pai G."/>
            <person name="Peterson J."/>
            <person name="Pham P.K."/>
            <person name="Rizzo M."/>
            <person name="Rooney T."/>
            <person name="Rowley D."/>
            <person name="Sakano H."/>
            <person name="Salzberg S.L."/>
            <person name="Schwartz J.R."/>
            <person name="Shinn P."/>
            <person name="Southwick A.M."/>
            <person name="Sun H."/>
            <person name="Tallon L.J."/>
            <person name="Tambunga G."/>
            <person name="Toriumi M.J."/>
            <person name="Town C.D."/>
            <person name="Utterback T."/>
            <person name="Van Aken S."/>
            <person name="Vaysberg M."/>
            <person name="Vysotskaia V.S."/>
            <person name="Walker M."/>
            <person name="Wu D."/>
            <person name="Yu G."/>
            <person name="Fraser C.M."/>
            <person name="Venter J.C."/>
            <person name="Davis R.W."/>
        </authorList>
    </citation>
    <scope>NUCLEOTIDE SEQUENCE [LARGE SCALE GENOMIC DNA]</scope>
    <source>
        <strain>cv. Columbia</strain>
    </source>
</reference>
<protein>
    <submittedName>
        <fullName evidence="2">Uncharacterized protein F23H24.11</fullName>
    </submittedName>
</protein>
<dbReference type="PIR" id="E96547">
    <property type="entry name" value="E96547"/>
</dbReference>